<comment type="subcellular location">
    <subcellularLocation>
        <location evidence="2">Endoplasmic reticulum lumen</location>
    </subcellularLocation>
</comment>
<evidence type="ECO:0000256" key="5">
    <source>
        <dbReference type="ARBA" id="ARBA00022729"/>
    </source>
</evidence>
<proteinExistence type="inferred from homology"/>
<keyword evidence="5 13" id="KW-0732">Signal</keyword>
<keyword evidence="9 13" id="KW-0413">Isomerase</keyword>
<dbReference type="InterPro" id="IPR013766">
    <property type="entry name" value="Thioredoxin_domain"/>
</dbReference>
<organism evidence="16 17">
    <name type="scientific">Dinothrombium tinctorium</name>
    <dbReference type="NCBI Taxonomy" id="1965070"/>
    <lineage>
        <taxon>Eukaryota</taxon>
        <taxon>Metazoa</taxon>
        <taxon>Ecdysozoa</taxon>
        <taxon>Arthropoda</taxon>
        <taxon>Chelicerata</taxon>
        <taxon>Arachnida</taxon>
        <taxon>Acari</taxon>
        <taxon>Acariformes</taxon>
        <taxon>Trombidiformes</taxon>
        <taxon>Prostigmata</taxon>
        <taxon>Anystina</taxon>
        <taxon>Parasitengona</taxon>
        <taxon>Trombidioidea</taxon>
        <taxon>Trombidiidae</taxon>
        <taxon>Dinothrombium</taxon>
    </lineage>
</organism>
<dbReference type="EC" id="5.3.4.1" evidence="4 13"/>
<evidence type="ECO:0000256" key="11">
    <source>
        <dbReference type="PIRSR" id="PIRSR605792-51"/>
    </source>
</evidence>
<dbReference type="GO" id="GO:0034976">
    <property type="term" value="P:response to endoplasmic reticulum stress"/>
    <property type="evidence" value="ECO:0007669"/>
    <property type="project" value="TreeGrafter"/>
</dbReference>
<keyword evidence="17" id="KW-1185">Reference proteome</keyword>
<protein>
    <recommendedName>
        <fullName evidence="4 13">Protein disulfide-isomerase</fullName>
        <ecNumber evidence="4 13">5.3.4.1</ecNumber>
    </recommendedName>
</protein>
<dbReference type="CDD" id="cd03073">
    <property type="entry name" value="PDI_b'_ERp72_ERp57"/>
    <property type="match status" value="1"/>
</dbReference>
<dbReference type="InterPro" id="IPR005788">
    <property type="entry name" value="PDI_thioredoxin-like_dom"/>
</dbReference>
<evidence type="ECO:0000256" key="3">
    <source>
        <dbReference type="ARBA" id="ARBA00006347"/>
    </source>
</evidence>
<dbReference type="PROSITE" id="PS51352">
    <property type="entry name" value="THIOREDOXIN_2"/>
    <property type="match status" value="2"/>
</dbReference>
<keyword evidence="6" id="KW-0677">Repeat</keyword>
<dbReference type="FunFam" id="3.40.30.10:FF:000017">
    <property type="entry name" value="Protein disulfide-isomerase A4"/>
    <property type="match status" value="1"/>
</dbReference>
<dbReference type="InterPro" id="IPR005792">
    <property type="entry name" value="Prot_disulphide_isomerase"/>
</dbReference>
<dbReference type="GO" id="GO:0005788">
    <property type="term" value="C:endoplasmic reticulum lumen"/>
    <property type="evidence" value="ECO:0007669"/>
    <property type="project" value="UniProtKB-SubCell"/>
</dbReference>
<comment type="similarity">
    <text evidence="3 12">Belongs to the protein disulfide isomerase family.</text>
</comment>
<reference evidence="16 17" key="1">
    <citation type="journal article" date="2018" name="Gigascience">
        <title>Genomes of trombidid mites reveal novel predicted allergens and laterally-transferred genes associated with secondary metabolism.</title>
        <authorList>
            <person name="Dong X."/>
            <person name="Chaisiri K."/>
            <person name="Xia D."/>
            <person name="Armstrong S.D."/>
            <person name="Fang Y."/>
            <person name="Donnelly M.J."/>
            <person name="Kadowaki T."/>
            <person name="McGarry J.W."/>
            <person name="Darby A.C."/>
            <person name="Makepeace B.L."/>
        </authorList>
    </citation>
    <scope>NUCLEOTIDE SEQUENCE [LARGE SCALE GENOMIC DNA]</scope>
    <source>
        <strain evidence="16">UoL-WK</strain>
    </source>
</reference>
<evidence type="ECO:0000313" key="17">
    <source>
        <dbReference type="Proteomes" id="UP000285301"/>
    </source>
</evidence>
<dbReference type="FunFam" id="3.40.30.10:FF:000077">
    <property type="entry name" value="Protein disulfide-isomerase"/>
    <property type="match status" value="1"/>
</dbReference>
<evidence type="ECO:0000256" key="13">
    <source>
        <dbReference type="RuleBase" id="RU361130"/>
    </source>
</evidence>
<evidence type="ECO:0000256" key="9">
    <source>
        <dbReference type="ARBA" id="ARBA00023235"/>
    </source>
</evidence>
<dbReference type="SUPFAM" id="SSF52833">
    <property type="entry name" value="Thioredoxin-like"/>
    <property type="match status" value="4"/>
</dbReference>
<dbReference type="NCBIfam" id="TIGR01130">
    <property type="entry name" value="ER_PDI_fam"/>
    <property type="match status" value="1"/>
</dbReference>
<evidence type="ECO:0000313" key="16">
    <source>
        <dbReference type="EMBL" id="RWS12229.1"/>
    </source>
</evidence>
<feature type="domain" description="Thioredoxin" evidence="14">
    <location>
        <begin position="323"/>
        <end position="489"/>
    </location>
</feature>
<dbReference type="EMBL" id="NCKU01001388">
    <property type="protein sequence ID" value="RWS12229.1"/>
    <property type="molecule type" value="Genomic_DNA"/>
</dbReference>
<feature type="domain" description="Thioredoxin" evidence="14">
    <location>
        <begin position="15"/>
        <end position="136"/>
    </location>
</feature>
<dbReference type="PRINTS" id="PR00421">
    <property type="entry name" value="THIOREDOXIN"/>
</dbReference>
<evidence type="ECO:0000256" key="1">
    <source>
        <dbReference type="ARBA" id="ARBA00001182"/>
    </source>
</evidence>
<evidence type="ECO:0000259" key="14">
    <source>
        <dbReference type="PROSITE" id="PS51352"/>
    </source>
</evidence>
<dbReference type="Pfam" id="PF13848">
    <property type="entry name" value="Thioredoxin_6"/>
    <property type="match status" value="1"/>
</dbReference>
<dbReference type="EMBL" id="NCKU01001394">
    <property type="protein sequence ID" value="RWS12213.1"/>
    <property type="molecule type" value="Genomic_DNA"/>
</dbReference>
<feature type="disulfide bond" description="Redox-active" evidence="11">
    <location>
        <begin position="411"/>
        <end position="414"/>
    </location>
</feature>
<dbReference type="AlphaFoldDB" id="A0A3S3P4Z5"/>
<dbReference type="FunFam" id="3.40.30.10:FF:000303">
    <property type="entry name" value="Protein disulfide-isomerase"/>
    <property type="match status" value="1"/>
</dbReference>
<dbReference type="FunFam" id="3.40.30.10:FF:000045">
    <property type="entry name" value="Disulfide-isomerase A3"/>
    <property type="match status" value="1"/>
</dbReference>
<dbReference type="InterPro" id="IPR036249">
    <property type="entry name" value="Thioredoxin-like_sf"/>
</dbReference>
<evidence type="ECO:0000256" key="7">
    <source>
        <dbReference type="ARBA" id="ARBA00022824"/>
    </source>
</evidence>
<sequence length="506" mass="56600">MRSSLVASLFFLPLLAVGRCSDVIELSHQDSAGFKREVASLKKTVLVEFFAPWCGHCKRLAPEYESAATILKKHDPPVPLVKVDCTSDAGGKDLCNEHGVSGYPTLKIFKDGEFHQEYNGPRDSQGIVKYMANQVGDPSKLFVAFAALNDYLSKANDVVVVGVFDSESDDLAKKFLKTADRMRESVLFAHIFASTSTGDANDVAAFKDLSVSAPAVVLVRPSILKNKFEPSSVLYDTSKSIEDFINENYHGLVGHRTQNNMQDFRTPYVVSYYDVDYVKNPKGTNYWRNRILKVAKDHTDITFAVSNSQLFAGELEEYGLEPAKEGRDAPPMVVARDAKGRKYVMTEKFSVDALAQFVKDLTDEKLTPYIKSEEIPADNSGPVKVAVGKNFDELVTNSQKDVLIEFYAPWCGHCKKLAPVYEEVGEEFKNEPNVEIVKMDATANDVSPPFVVHGFPTIYWYPSDTKEPKKYEGGREKQDFINFIAKHATKELKGFSRDGKKRKEEL</sequence>
<keyword evidence="7" id="KW-0256">Endoplasmic reticulum</keyword>
<dbReference type="PANTHER" id="PTHR18929:SF132">
    <property type="entry name" value="PROTEIN DISULFIDE-ISOMERASE A3"/>
    <property type="match status" value="1"/>
</dbReference>
<evidence type="ECO:0000256" key="12">
    <source>
        <dbReference type="RuleBase" id="RU004208"/>
    </source>
</evidence>
<keyword evidence="8 11" id="KW-1015">Disulfide bond</keyword>
<evidence type="ECO:0000256" key="4">
    <source>
        <dbReference type="ARBA" id="ARBA00012723"/>
    </source>
</evidence>
<evidence type="ECO:0000256" key="8">
    <source>
        <dbReference type="ARBA" id="ARBA00023157"/>
    </source>
</evidence>
<dbReference type="PANTHER" id="PTHR18929">
    <property type="entry name" value="PROTEIN DISULFIDE ISOMERASE"/>
    <property type="match status" value="1"/>
</dbReference>
<accession>A0A3S3P4Z5</accession>
<dbReference type="Gene3D" id="3.40.30.10">
    <property type="entry name" value="Glutaredoxin"/>
    <property type="match status" value="4"/>
</dbReference>
<dbReference type="OrthoDB" id="427280at2759"/>
<feature type="signal peptide" evidence="13">
    <location>
        <begin position="1"/>
        <end position="20"/>
    </location>
</feature>
<dbReference type="GO" id="GO:0006457">
    <property type="term" value="P:protein folding"/>
    <property type="evidence" value="ECO:0007669"/>
    <property type="project" value="TreeGrafter"/>
</dbReference>
<comment type="catalytic activity">
    <reaction evidence="1 13">
        <text>Catalyzes the rearrangement of -S-S- bonds in proteins.</text>
        <dbReference type="EC" id="5.3.4.1"/>
    </reaction>
</comment>
<dbReference type="NCBIfam" id="TIGR01126">
    <property type="entry name" value="pdi_dom"/>
    <property type="match status" value="2"/>
</dbReference>
<keyword evidence="10 11" id="KW-0676">Redox-active center</keyword>
<dbReference type="PROSITE" id="PS00194">
    <property type="entry name" value="THIOREDOXIN_1"/>
    <property type="match status" value="2"/>
</dbReference>
<dbReference type="STRING" id="1965070.A0A3S3P4Z5"/>
<name>A0A3S3P4Z5_9ACAR</name>
<comment type="caution">
    <text evidence="16">The sequence shown here is derived from an EMBL/GenBank/DDBJ whole genome shotgun (WGS) entry which is preliminary data.</text>
</comment>
<evidence type="ECO:0000256" key="10">
    <source>
        <dbReference type="ARBA" id="ARBA00023284"/>
    </source>
</evidence>
<evidence type="ECO:0000256" key="6">
    <source>
        <dbReference type="ARBA" id="ARBA00022737"/>
    </source>
</evidence>
<evidence type="ECO:0000313" key="15">
    <source>
        <dbReference type="EMBL" id="RWS12213.1"/>
    </source>
</evidence>
<reference evidence="16" key="2">
    <citation type="submission" date="2018-11" db="EMBL/GenBank/DDBJ databases">
        <title>Trombidioid mite genomics.</title>
        <authorList>
            <person name="Dong X."/>
        </authorList>
    </citation>
    <scope>NUCLEOTIDE SEQUENCE</scope>
    <source>
        <strain evidence="16">UoL-WK</strain>
    </source>
</reference>
<dbReference type="InterPro" id="IPR017937">
    <property type="entry name" value="Thioredoxin_CS"/>
</dbReference>
<evidence type="ECO:0000256" key="2">
    <source>
        <dbReference type="ARBA" id="ARBA00004319"/>
    </source>
</evidence>
<gene>
    <name evidence="16" type="ORF">B4U79_06035</name>
    <name evidence="15" type="ORF">B4U79_08339</name>
</gene>
<dbReference type="CDD" id="cd02961">
    <property type="entry name" value="PDI_a_family"/>
    <property type="match status" value="1"/>
</dbReference>
<dbReference type="Proteomes" id="UP000285301">
    <property type="component" value="Unassembled WGS sequence"/>
</dbReference>
<dbReference type="GO" id="GO:0003756">
    <property type="term" value="F:protein disulfide isomerase activity"/>
    <property type="evidence" value="ECO:0007669"/>
    <property type="project" value="UniProtKB-EC"/>
</dbReference>
<dbReference type="Pfam" id="PF00085">
    <property type="entry name" value="Thioredoxin"/>
    <property type="match status" value="2"/>
</dbReference>
<dbReference type="CDD" id="cd02995">
    <property type="entry name" value="PDI_a_PDI_a'_C"/>
    <property type="match status" value="1"/>
</dbReference>
<feature type="disulfide bond" description="Redox-active" evidence="11">
    <location>
        <begin position="54"/>
        <end position="57"/>
    </location>
</feature>
<feature type="chain" id="PRO_5033882412" description="Protein disulfide-isomerase" evidence="13">
    <location>
        <begin position="21"/>
        <end position="506"/>
    </location>
</feature>